<evidence type="ECO:0000313" key="11">
    <source>
        <dbReference type="EMBL" id="RZC32858.1"/>
    </source>
</evidence>
<keyword evidence="12" id="KW-1185">Reference proteome</keyword>
<evidence type="ECO:0000256" key="1">
    <source>
        <dbReference type="ARBA" id="ARBA00004613"/>
    </source>
</evidence>
<reference evidence="11 12" key="1">
    <citation type="submission" date="2017-03" db="EMBL/GenBank/DDBJ databases">
        <title>Genome of the blue death feigning beetle - Asbolus verrucosus.</title>
        <authorList>
            <person name="Rider S.D."/>
        </authorList>
    </citation>
    <scope>NUCLEOTIDE SEQUENCE [LARGE SCALE GENOMIC DNA]</scope>
    <source>
        <strain evidence="11">Butters</strain>
        <tissue evidence="11">Head and leg muscle</tissue>
    </source>
</reference>
<keyword evidence="6 9" id="KW-0720">Serine protease</keyword>
<dbReference type="PROSITE" id="PS00134">
    <property type="entry name" value="TRYPSIN_HIS"/>
    <property type="match status" value="1"/>
</dbReference>
<keyword evidence="5 9" id="KW-0378">Hydrolase</keyword>
<dbReference type="InterPro" id="IPR001254">
    <property type="entry name" value="Trypsin_dom"/>
</dbReference>
<dbReference type="PROSITE" id="PS50240">
    <property type="entry name" value="TRYPSIN_DOM"/>
    <property type="match status" value="1"/>
</dbReference>
<evidence type="ECO:0000256" key="5">
    <source>
        <dbReference type="ARBA" id="ARBA00022801"/>
    </source>
</evidence>
<evidence type="ECO:0000256" key="2">
    <source>
        <dbReference type="ARBA" id="ARBA00022525"/>
    </source>
</evidence>
<name>A0A482VKH6_ASBVE</name>
<evidence type="ECO:0000256" key="4">
    <source>
        <dbReference type="ARBA" id="ARBA00022729"/>
    </source>
</evidence>
<feature type="domain" description="Peptidase S1" evidence="10">
    <location>
        <begin position="26"/>
        <end position="260"/>
    </location>
</feature>
<accession>A0A482VKH6</accession>
<evidence type="ECO:0000256" key="3">
    <source>
        <dbReference type="ARBA" id="ARBA00022670"/>
    </source>
</evidence>
<dbReference type="InterPro" id="IPR001314">
    <property type="entry name" value="Peptidase_S1A"/>
</dbReference>
<evidence type="ECO:0000256" key="7">
    <source>
        <dbReference type="ARBA" id="ARBA00023157"/>
    </source>
</evidence>
<keyword evidence="2" id="KW-0964">Secreted</keyword>
<gene>
    <name evidence="11" type="ORF">BDFB_007875</name>
</gene>
<dbReference type="EMBL" id="QDEB01093918">
    <property type="protein sequence ID" value="RZC32858.1"/>
    <property type="molecule type" value="Genomic_DNA"/>
</dbReference>
<dbReference type="InterPro" id="IPR018114">
    <property type="entry name" value="TRYPSIN_HIS"/>
</dbReference>
<dbReference type="FunFam" id="2.40.10.10:FF:000068">
    <property type="entry name" value="transmembrane protease serine 2"/>
    <property type="match status" value="1"/>
</dbReference>
<dbReference type="Proteomes" id="UP000292052">
    <property type="component" value="Unassembled WGS sequence"/>
</dbReference>
<keyword evidence="3 9" id="KW-0645">Protease</keyword>
<evidence type="ECO:0000256" key="6">
    <source>
        <dbReference type="ARBA" id="ARBA00022825"/>
    </source>
</evidence>
<dbReference type="GO" id="GO:0004252">
    <property type="term" value="F:serine-type endopeptidase activity"/>
    <property type="evidence" value="ECO:0007669"/>
    <property type="project" value="InterPro"/>
</dbReference>
<dbReference type="InterPro" id="IPR043504">
    <property type="entry name" value="Peptidase_S1_PA_chymotrypsin"/>
</dbReference>
<dbReference type="PANTHER" id="PTHR24264:SF54">
    <property type="entry name" value="PEPTIDASE S1 DOMAIN-CONTAINING PROTEIN"/>
    <property type="match status" value="1"/>
</dbReference>
<dbReference type="PANTHER" id="PTHR24264">
    <property type="entry name" value="TRYPSIN-RELATED"/>
    <property type="match status" value="1"/>
</dbReference>
<protein>
    <submittedName>
        <fullName evidence="11">Trypsin-1-like</fullName>
    </submittedName>
</protein>
<evidence type="ECO:0000256" key="8">
    <source>
        <dbReference type="ARBA" id="ARBA00023180"/>
    </source>
</evidence>
<organism evidence="11 12">
    <name type="scientific">Asbolus verrucosus</name>
    <name type="common">Desert ironclad beetle</name>
    <dbReference type="NCBI Taxonomy" id="1661398"/>
    <lineage>
        <taxon>Eukaryota</taxon>
        <taxon>Metazoa</taxon>
        <taxon>Ecdysozoa</taxon>
        <taxon>Arthropoda</taxon>
        <taxon>Hexapoda</taxon>
        <taxon>Insecta</taxon>
        <taxon>Pterygota</taxon>
        <taxon>Neoptera</taxon>
        <taxon>Endopterygota</taxon>
        <taxon>Coleoptera</taxon>
        <taxon>Polyphaga</taxon>
        <taxon>Cucujiformia</taxon>
        <taxon>Tenebrionidae</taxon>
        <taxon>Pimeliinae</taxon>
        <taxon>Asbolus</taxon>
    </lineage>
</organism>
<keyword evidence="7" id="KW-1015">Disulfide bond</keyword>
<dbReference type="Gene3D" id="2.40.10.10">
    <property type="entry name" value="Trypsin-like serine proteases"/>
    <property type="match status" value="1"/>
</dbReference>
<comment type="subcellular location">
    <subcellularLocation>
        <location evidence="1">Secreted</location>
    </subcellularLocation>
</comment>
<dbReference type="AlphaFoldDB" id="A0A482VKH6"/>
<dbReference type="InterPro" id="IPR050127">
    <property type="entry name" value="Serine_Proteases_S1"/>
</dbReference>
<dbReference type="InterPro" id="IPR009003">
    <property type="entry name" value="Peptidase_S1_PA"/>
</dbReference>
<dbReference type="SMART" id="SM00020">
    <property type="entry name" value="Tryp_SPc"/>
    <property type="match status" value="1"/>
</dbReference>
<evidence type="ECO:0000313" key="12">
    <source>
        <dbReference type="Proteomes" id="UP000292052"/>
    </source>
</evidence>
<evidence type="ECO:0000256" key="9">
    <source>
        <dbReference type="RuleBase" id="RU363034"/>
    </source>
</evidence>
<dbReference type="InterPro" id="IPR033116">
    <property type="entry name" value="TRYPSIN_SER"/>
</dbReference>
<dbReference type="STRING" id="1661398.A0A482VKH6"/>
<dbReference type="Pfam" id="PF00089">
    <property type="entry name" value="Trypsin"/>
    <property type="match status" value="1"/>
</dbReference>
<dbReference type="PRINTS" id="PR00722">
    <property type="entry name" value="CHYMOTRYPSIN"/>
</dbReference>
<evidence type="ECO:0000259" key="10">
    <source>
        <dbReference type="PROSITE" id="PS50240"/>
    </source>
</evidence>
<dbReference type="CDD" id="cd00190">
    <property type="entry name" value="Tryp_SPc"/>
    <property type="match status" value="1"/>
</dbReference>
<dbReference type="PROSITE" id="PS00135">
    <property type="entry name" value="TRYPSIN_SER"/>
    <property type="match status" value="1"/>
</dbReference>
<comment type="caution">
    <text evidence="11">The sequence shown here is derived from an EMBL/GenBank/DDBJ whole genome shotgun (WGS) entry which is preliminary data.</text>
</comment>
<keyword evidence="4" id="KW-0732">Signal</keyword>
<dbReference type="SUPFAM" id="SSF50494">
    <property type="entry name" value="Trypsin-like serine proteases"/>
    <property type="match status" value="1"/>
</dbReference>
<sequence>MKLHNSAGNTCGRPIGSAFNMEEEKIIAGYDVGYYRYPWFVALMTSNIIACGGTLIGTKAVLTAAHCYKDYIVGHNKTVKLDEIYKVILGIYNKCEKEKTQKQFPVEKVYIHEKYKEAWPYYDIALLKLKESASSYEPICLPKAEGTVPGMGTIKYHGSTPCTLHEARILIYPDDECRKMINRTGNDPKKVFRAFCAGYMQGGIDTCQGDSGGPLQVVDEYGNYILLGIVSFGFHCANPGLLGMYTDVSQYVDWIEEKTGFSASIDASNVTAAPTTASNETASTVSTMVADQLHLIKVFLRKC</sequence>
<keyword evidence="8" id="KW-0325">Glycoprotein</keyword>
<dbReference type="OrthoDB" id="6339452at2759"/>
<dbReference type="FunFam" id="2.40.10.10:FF:000054">
    <property type="entry name" value="Complement C1r subcomponent"/>
    <property type="match status" value="1"/>
</dbReference>
<dbReference type="GO" id="GO:0005615">
    <property type="term" value="C:extracellular space"/>
    <property type="evidence" value="ECO:0007669"/>
    <property type="project" value="TreeGrafter"/>
</dbReference>
<proteinExistence type="predicted"/>
<dbReference type="GO" id="GO:0006508">
    <property type="term" value="P:proteolysis"/>
    <property type="evidence" value="ECO:0007669"/>
    <property type="project" value="UniProtKB-KW"/>
</dbReference>